<evidence type="ECO:0000313" key="2">
    <source>
        <dbReference type="Proteomes" id="UP001642360"/>
    </source>
</evidence>
<evidence type="ECO:0000313" key="1">
    <source>
        <dbReference type="EMBL" id="CAK9168325.1"/>
    </source>
</evidence>
<comment type="caution">
    <text evidence="1">The sequence shown here is derived from an EMBL/GenBank/DDBJ whole genome shotgun (WGS) entry which is preliminary data.</text>
</comment>
<feature type="non-terminal residue" evidence="1">
    <location>
        <position position="77"/>
    </location>
</feature>
<dbReference type="Proteomes" id="UP001642360">
    <property type="component" value="Unassembled WGS sequence"/>
</dbReference>
<sequence>ASSVDRNKVLTINTHSGGHAVIGFYFAKNLLGSGHEVTIMTVEIVSVGGDPVEIDKVLKGVAFDAVLDNNGKDLDKV</sequence>
<name>A0ABC8TL82_9AQUA</name>
<gene>
    <name evidence="1" type="ORF">ILEXP_LOCUS37705</name>
</gene>
<accession>A0ABC8TL82</accession>
<reference evidence="1 2" key="1">
    <citation type="submission" date="2024-02" db="EMBL/GenBank/DDBJ databases">
        <authorList>
            <person name="Vignale AGUSTIN F."/>
            <person name="Sosa J E."/>
            <person name="Modenutti C."/>
        </authorList>
    </citation>
    <scope>NUCLEOTIDE SEQUENCE [LARGE SCALE GENOMIC DNA]</scope>
</reference>
<organism evidence="1 2">
    <name type="scientific">Ilex paraguariensis</name>
    <name type="common">yerba mate</name>
    <dbReference type="NCBI Taxonomy" id="185542"/>
    <lineage>
        <taxon>Eukaryota</taxon>
        <taxon>Viridiplantae</taxon>
        <taxon>Streptophyta</taxon>
        <taxon>Embryophyta</taxon>
        <taxon>Tracheophyta</taxon>
        <taxon>Spermatophyta</taxon>
        <taxon>Magnoliopsida</taxon>
        <taxon>eudicotyledons</taxon>
        <taxon>Gunneridae</taxon>
        <taxon>Pentapetalae</taxon>
        <taxon>asterids</taxon>
        <taxon>campanulids</taxon>
        <taxon>Aquifoliales</taxon>
        <taxon>Aquifoliaceae</taxon>
        <taxon>Ilex</taxon>
    </lineage>
</organism>
<keyword evidence="2" id="KW-1185">Reference proteome</keyword>
<feature type="non-terminal residue" evidence="1">
    <location>
        <position position="1"/>
    </location>
</feature>
<dbReference type="EMBL" id="CAUOFW020005057">
    <property type="protein sequence ID" value="CAK9168325.1"/>
    <property type="molecule type" value="Genomic_DNA"/>
</dbReference>
<dbReference type="AlphaFoldDB" id="A0ABC8TL82"/>
<protein>
    <submittedName>
        <fullName evidence="1">Uncharacterized protein</fullName>
    </submittedName>
</protein>
<proteinExistence type="predicted"/>